<reference evidence="2 3" key="1">
    <citation type="journal article" date="2012" name="Sci. Rep.">
        <title>Genomic perspectives on the evolution of fungal entomopathogenicity in Beauveria bassiana.</title>
        <authorList>
            <person name="Xiao G."/>
            <person name="Ying S.H."/>
            <person name="Zheng P."/>
            <person name="Wang Z.L."/>
            <person name="Zhang S."/>
            <person name="Xie X.Q."/>
            <person name="Shang Y."/>
            <person name="St Leger R.J."/>
            <person name="Zhao G.P."/>
            <person name="Wang C."/>
            <person name="Feng M.G."/>
        </authorList>
    </citation>
    <scope>NUCLEOTIDE SEQUENCE [LARGE SCALE GENOMIC DNA]</scope>
    <source>
        <strain evidence="2 3">ARSEF 2860</strain>
    </source>
</reference>
<evidence type="ECO:0000313" key="2">
    <source>
        <dbReference type="EMBL" id="EJP66122.1"/>
    </source>
</evidence>
<protein>
    <submittedName>
        <fullName evidence="2">Uncharacterized protein</fullName>
    </submittedName>
</protein>
<dbReference type="AlphaFoldDB" id="J4UMK1"/>
<accession>J4UMK1</accession>
<organism evidence="2 3">
    <name type="scientific">Beauveria bassiana (strain ARSEF 2860)</name>
    <name type="common">White muscardine disease fungus</name>
    <name type="synonym">Tritirachium shiotae</name>
    <dbReference type="NCBI Taxonomy" id="655819"/>
    <lineage>
        <taxon>Eukaryota</taxon>
        <taxon>Fungi</taxon>
        <taxon>Dikarya</taxon>
        <taxon>Ascomycota</taxon>
        <taxon>Pezizomycotina</taxon>
        <taxon>Sordariomycetes</taxon>
        <taxon>Hypocreomycetidae</taxon>
        <taxon>Hypocreales</taxon>
        <taxon>Cordycipitaceae</taxon>
        <taxon>Beauveria</taxon>
    </lineage>
</organism>
<proteinExistence type="predicted"/>
<dbReference type="Proteomes" id="UP000002762">
    <property type="component" value="Unassembled WGS sequence"/>
</dbReference>
<dbReference type="EMBL" id="JH725161">
    <property type="protein sequence ID" value="EJP66122.1"/>
    <property type="molecule type" value="Genomic_DNA"/>
</dbReference>
<dbReference type="GeneID" id="19888105"/>
<feature type="region of interest" description="Disordered" evidence="1">
    <location>
        <begin position="88"/>
        <end position="132"/>
    </location>
</feature>
<gene>
    <name evidence="2" type="ORF">BBA_05093</name>
</gene>
<name>J4UMK1_BEAB2</name>
<feature type="compositionally biased region" description="Basic and acidic residues" evidence="1">
    <location>
        <begin position="95"/>
        <end position="108"/>
    </location>
</feature>
<dbReference type="HOGENOM" id="CLU_1547258_0_0_1"/>
<evidence type="ECO:0000256" key="1">
    <source>
        <dbReference type="SAM" id="MobiDB-lite"/>
    </source>
</evidence>
<dbReference type="InParanoid" id="J4UMK1"/>
<dbReference type="RefSeq" id="XP_008598412.1">
    <property type="nucleotide sequence ID" value="XM_008600190.1"/>
</dbReference>
<evidence type="ECO:0000313" key="3">
    <source>
        <dbReference type="Proteomes" id="UP000002762"/>
    </source>
</evidence>
<keyword evidence="3" id="KW-1185">Reference proteome</keyword>
<sequence>MVVPKYRKWLEEASKIGGMNTHCERSSSELSGTSSDGEKLELFSDSFFAVHGSLSYQLASCTGTTTKDIVLLQENCFRMRTLMELIGPGSSFPRKRNDERVTERKREEKDDDEMSVRRLKSSASVDSGFDPTVQSTPETLHCDNAAWTVFGLAYSHQLEKVDALPHRRKRVRK</sequence>